<keyword evidence="3" id="KW-0812">Transmembrane</keyword>
<dbReference type="CDD" id="cd22828">
    <property type="entry name" value="Gal_Rha_Lectin_EVA1_EVA1C_rpt1"/>
    <property type="match status" value="1"/>
</dbReference>
<feature type="chain" id="PRO_5040370778" description="SUEL-type lectin domain-containing protein" evidence="4">
    <location>
        <begin position="21"/>
        <end position="533"/>
    </location>
</feature>
<evidence type="ECO:0000313" key="7">
    <source>
        <dbReference type="Proteomes" id="UP001153712"/>
    </source>
</evidence>
<dbReference type="Pfam" id="PF02140">
    <property type="entry name" value="SUEL_Lectin"/>
    <property type="match status" value="2"/>
</dbReference>
<dbReference type="EMBL" id="OU900103">
    <property type="protein sequence ID" value="CAG9855190.1"/>
    <property type="molecule type" value="Genomic_DNA"/>
</dbReference>
<protein>
    <recommendedName>
        <fullName evidence="5">SUEL-type lectin domain-containing protein</fullName>
    </recommendedName>
</protein>
<name>A0A9N9TBR3_PHYSR</name>
<evidence type="ECO:0000256" key="2">
    <source>
        <dbReference type="ARBA" id="ARBA00022737"/>
    </source>
</evidence>
<organism evidence="6 7">
    <name type="scientific">Phyllotreta striolata</name>
    <name type="common">Striped flea beetle</name>
    <name type="synonym">Crioceris striolata</name>
    <dbReference type="NCBI Taxonomy" id="444603"/>
    <lineage>
        <taxon>Eukaryota</taxon>
        <taxon>Metazoa</taxon>
        <taxon>Ecdysozoa</taxon>
        <taxon>Arthropoda</taxon>
        <taxon>Hexapoda</taxon>
        <taxon>Insecta</taxon>
        <taxon>Pterygota</taxon>
        <taxon>Neoptera</taxon>
        <taxon>Endopterygota</taxon>
        <taxon>Coleoptera</taxon>
        <taxon>Polyphaga</taxon>
        <taxon>Cucujiformia</taxon>
        <taxon>Chrysomeloidea</taxon>
        <taxon>Chrysomelidae</taxon>
        <taxon>Galerucinae</taxon>
        <taxon>Alticini</taxon>
        <taxon>Phyllotreta</taxon>
    </lineage>
</organism>
<dbReference type="GO" id="GO:0030246">
    <property type="term" value="F:carbohydrate binding"/>
    <property type="evidence" value="ECO:0007669"/>
    <property type="project" value="UniProtKB-KW"/>
</dbReference>
<dbReference type="Proteomes" id="UP001153712">
    <property type="component" value="Chromosome 10"/>
</dbReference>
<dbReference type="CDD" id="cd22829">
    <property type="entry name" value="Gal_Rha_Lectin_EVA1_EVA1C_rpt2"/>
    <property type="match status" value="1"/>
</dbReference>
<sequence length="533" mass="59329">MSGFLLDLLLFGFIIRSYHCEIIERVDVFALLSGTLRTYQRAGCDDEIVILKCPPGTSISIEIAQYGKSAPSKSLCKPRATPSAISRSSYNYNVSCLWPNAIQTVVEVCQKKRQCKFQPNPKNFGGDPCPGVRKYVEVAYKCRPYEFRSKVACQNERIQLKCNPNSRVAVYSASFGRTEYESIQCPQPQGVPEETCLVSYATETVMQLCHGKRNCDLSADISTFGSPCKPESRMYLKVVYTCVPRKVLKEQYEGTLAPDEIEEDSTADEDEDFETYDAGNEYIRESAASPPAPNIEGVAKDNFTKDLNDISSKSPAHKSNGLDFVSGSAHHTPRSRFNPFVRLRPPKQKTKTTKDMLGDDVPDPNCTITVYVGTTDQNEKTAVIGFVSEWINAYTFVSQNQERFFLYLIVSVAAALVLLLSFLVGRLLLQRHRAKKEAKFHATNVSDNTLPNGFTDDISEVDADIDLTTPLPCPDVPSVTIHSPPIGSIAEVVRYPHIHTHIPAGTLRRPTLILESDLPRSLSTASNSHYYYG</sequence>
<evidence type="ECO:0000313" key="6">
    <source>
        <dbReference type="EMBL" id="CAG9855190.1"/>
    </source>
</evidence>
<keyword evidence="3" id="KW-1133">Transmembrane helix</keyword>
<reference evidence="6" key="1">
    <citation type="submission" date="2022-01" db="EMBL/GenBank/DDBJ databases">
        <authorList>
            <person name="King R."/>
        </authorList>
    </citation>
    <scope>NUCLEOTIDE SEQUENCE</scope>
</reference>
<feature type="domain" description="SUEL-type lectin" evidence="5">
    <location>
        <begin position="43"/>
        <end position="143"/>
    </location>
</feature>
<evidence type="ECO:0000256" key="1">
    <source>
        <dbReference type="ARBA" id="ARBA00022734"/>
    </source>
</evidence>
<dbReference type="AlphaFoldDB" id="A0A9N9TBR3"/>
<dbReference type="OrthoDB" id="5970528at2759"/>
<dbReference type="Gene3D" id="2.60.120.740">
    <property type="match status" value="2"/>
</dbReference>
<keyword evidence="2" id="KW-0677">Repeat</keyword>
<feature type="signal peptide" evidence="4">
    <location>
        <begin position="1"/>
        <end position="20"/>
    </location>
</feature>
<gene>
    <name evidence="6" type="ORF">PHYEVI_LOCUS1646</name>
</gene>
<dbReference type="PANTHER" id="PTHR46780">
    <property type="entry name" value="PROTEIN EVA-1"/>
    <property type="match status" value="1"/>
</dbReference>
<dbReference type="FunFam" id="2.60.120.740:FF:000003">
    <property type="entry name" value="Protein eva-1 homolog C"/>
    <property type="match status" value="1"/>
</dbReference>
<keyword evidence="3" id="KW-0472">Membrane</keyword>
<keyword evidence="4" id="KW-0732">Signal</keyword>
<dbReference type="InterPro" id="IPR043159">
    <property type="entry name" value="Lectin_gal-bd_sf"/>
</dbReference>
<proteinExistence type="predicted"/>
<keyword evidence="7" id="KW-1185">Reference proteome</keyword>
<keyword evidence="1" id="KW-0430">Lectin</keyword>
<evidence type="ECO:0000256" key="3">
    <source>
        <dbReference type="SAM" id="Phobius"/>
    </source>
</evidence>
<feature type="domain" description="SUEL-type lectin" evidence="5">
    <location>
        <begin position="152"/>
        <end position="243"/>
    </location>
</feature>
<dbReference type="InterPro" id="IPR000922">
    <property type="entry name" value="Lectin_gal-bd_dom"/>
</dbReference>
<evidence type="ECO:0000256" key="4">
    <source>
        <dbReference type="SAM" id="SignalP"/>
    </source>
</evidence>
<evidence type="ECO:0000259" key="5">
    <source>
        <dbReference type="PROSITE" id="PS50228"/>
    </source>
</evidence>
<dbReference type="PROSITE" id="PS50228">
    <property type="entry name" value="SUEL_LECTIN"/>
    <property type="match status" value="2"/>
</dbReference>
<accession>A0A9N9TBR3</accession>
<feature type="transmembrane region" description="Helical" evidence="3">
    <location>
        <begin position="404"/>
        <end position="429"/>
    </location>
</feature>